<dbReference type="STRING" id="276.THFILI_11285"/>
<feature type="binding site" evidence="9">
    <location>
        <begin position="255"/>
        <end position="256"/>
    </location>
    <ligand>
        <name>L-histidine</name>
        <dbReference type="ChEBI" id="CHEBI:57595"/>
    </ligand>
</feature>
<dbReference type="Gene3D" id="3.30.930.10">
    <property type="entry name" value="Bira Bifunctional Protein, Domain 2"/>
    <property type="match status" value="1"/>
</dbReference>
<reference evidence="11 12" key="1">
    <citation type="journal article" date="2015" name="Genome Announc.">
        <title>Draft Genome Sequence of the Thermophile Thermus filiformis ATCC 43280, Producer of Carotenoid-(Di)glucoside-Branched Fatty Acid (Di)esters and Source of Hyperthermostable Enzymes of Biotechnological Interest.</title>
        <authorList>
            <person name="Mandelli F."/>
            <person name="Oliveira Ramires B."/>
            <person name="Couger M.B."/>
            <person name="Paixao D.A."/>
            <person name="Camilo C.M."/>
            <person name="Polikarpov I."/>
            <person name="Prade R."/>
            <person name="Riano-Pachon D.M."/>
            <person name="Squina F.M."/>
        </authorList>
    </citation>
    <scope>NUCLEOTIDE SEQUENCE [LARGE SCALE GENOMIC DNA]</scope>
    <source>
        <strain evidence="11 12">ATCC 43280</strain>
    </source>
</reference>
<evidence type="ECO:0000256" key="5">
    <source>
        <dbReference type="ARBA" id="ARBA00020397"/>
    </source>
</evidence>
<dbReference type="HAMAP" id="MF_00125">
    <property type="entry name" value="HisZ"/>
    <property type="match status" value="1"/>
</dbReference>
<dbReference type="InterPro" id="IPR004517">
    <property type="entry name" value="HisZ"/>
</dbReference>
<dbReference type="Proteomes" id="UP000030364">
    <property type="component" value="Unassembled WGS sequence"/>
</dbReference>
<dbReference type="SUPFAM" id="SSF55681">
    <property type="entry name" value="Class II aaRS and biotin synthetases"/>
    <property type="match status" value="1"/>
</dbReference>
<name>A0A0A2WVQ2_THEFI</name>
<dbReference type="EMBL" id="JPSL02000040">
    <property type="protein sequence ID" value="KGQ22390.1"/>
    <property type="molecule type" value="Genomic_DNA"/>
</dbReference>
<feature type="domain" description="Aminoacyl-transfer RNA synthetases class-II family profile" evidence="10">
    <location>
        <begin position="15"/>
        <end position="302"/>
    </location>
</feature>
<evidence type="ECO:0000256" key="3">
    <source>
        <dbReference type="ARBA" id="ARBA00005539"/>
    </source>
</evidence>
<dbReference type="GO" id="GO:0000105">
    <property type="term" value="P:L-histidine biosynthetic process"/>
    <property type="evidence" value="ECO:0007669"/>
    <property type="project" value="UniProtKB-UniRule"/>
</dbReference>
<evidence type="ECO:0000313" key="11">
    <source>
        <dbReference type="EMBL" id="KGQ22390.1"/>
    </source>
</evidence>
<comment type="subcellular location">
    <subcellularLocation>
        <location evidence="1 8">Cytoplasm</location>
    </subcellularLocation>
</comment>
<dbReference type="PANTHER" id="PTHR43707">
    <property type="entry name" value="HISTIDYL-TRNA SYNTHETASE"/>
    <property type="match status" value="1"/>
</dbReference>
<gene>
    <name evidence="8" type="primary">hisZ</name>
    <name evidence="11" type="ORF">THFILI_11285</name>
</gene>
<keyword evidence="8" id="KW-0028">Amino-acid biosynthesis</keyword>
<feature type="binding site" evidence="9">
    <location>
        <position position="251"/>
    </location>
    <ligand>
        <name>L-histidine</name>
        <dbReference type="ChEBI" id="CHEBI:57595"/>
    </ligand>
</feature>
<dbReference type="OrthoDB" id="9800814at2"/>
<feature type="binding site" evidence="9">
    <location>
        <begin position="70"/>
        <end position="72"/>
    </location>
    <ligand>
        <name>L-histidine</name>
        <dbReference type="ChEBI" id="CHEBI:57595"/>
    </ligand>
</feature>
<protein>
    <recommendedName>
        <fullName evidence="5 8">ATP phosphoribosyltransferase regulatory subunit</fullName>
    </recommendedName>
</protein>
<evidence type="ECO:0000313" key="12">
    <source>
        <dbReference type="Proteomes" id="UP000030364"/>
    </source>
</evidence>
<dbReference type="PROSITE" id="PS50862">
    <property type="entry name" value="AA_TRNA_LIGASE_II"/>
    <property type="match status" value="1"/>
</dbReference>
<keyword evidence="11" id="KW-0808">Transferase</keyword>
<dbReference type="NCBIfam" id="NF008945">
    <property type="entry name" value="PRK12292.3-3"/>
    <property type="match status" value="1"/>
</dbReference>
<dbReference type="PIRSF" id="PIRSF001549">
    <property type="entry name" value="His-tRNA_synth"/>
    <property type="match status" value="1"/>
</dbReference>
<dbReference type="GO" id="GO:0005737">
    <property type="term" value="C:cytoplasm"/>
    <property type="evidence" value="ECO:0007669"/>
    <property type="project" value="UniProtKB-SubCell"/>
</dbReference>
<comment type="subunit">
    <text evidence="4 8">Heteromultimer composed of HisG and HisZ subunits.</text>
</comment>
<dbReference type="RefSeq" id="WP_038062853.1">
    <property type="nucleotide sequence ID" value="NZ_JPSL02000040.1"/>
</dbReference>
<dbReference type="InterPro" id="IPR004516">
    <property type="entry name" value="HisRS/HisZ"/>
</dbReference>
<comment type="miscellaneous">
    <text evidence="8">This function is generally fulfilled by the C-terminal part of HisG, which is missing in some bacteria such as this one.</text>
</comment>
<dbReference type="PANTHER" id="PTHR43707:SF1">
    <property type="entry name" value="HISTIDINE--TRNA LIGASE, MITOCHONDRIAL-RELATED"/>
    <property type="match status" value="1"/>
</dbReference>
<evidence type="ECO:0000256" key="8">
    <source>
        <dbReference type="HAMAP-Rule" id="MF_00125"/>
    </source>
</evidence>
<dbReference type="InterPro" id="IPR041715">
    <property type="entry name" value="HisRS-like_core"/>
</dbReference>
<keyword evidence="6 8" id="KW-0963">Cytoplasm</keyword>
<evidence type="ECO:0000256" key="2">
    <source>
        <dbReference type="ARBA" id="ARBA00004667"/>
    </source>
</evidence>
<dbReference type="GO" id="GO:0006427">
    <property type="term" value="P:histidyl-tRNA aminoacylation"/>
    <property type="evidence" value="ECO:0007669"/>
    <property type="project" value="TreeGrafter"/>
</dbReference>
<keyword evidence="11" id="KW-0328">Glycosyltransferase</keyword>
<evidence type="ECO:0000256" key="7">
    <source>
        <dbReference type="ARBA" id="ARBA00025246"/>
    </source>
</evidence>
<evidence type="ECO:0000256" key="4">
    <source>
        <dbReference type="ARBA" id="ARBA00011496"/>
    </source>
</evidence>
<evidence type="ECO:0000256" key="9">
    <source>
        <dbReference type="PIRSR" id="PIRSR001549-1"/>
    </source>
</evidence>
<evidence type="ECO:0000259" key="10">
    <source>
        <dbReference type="PROSITE" id="PS50862"/>
    </source>
</evidence>
<dbReference type="UniPathway" id="UPA00031">
    <property type="reaction ID" value="UER00006"/>
</dbReference>
<evidence type="ECO:0000256" key="1">
    <source>
        <dbReference type="ARBA" id="ARBA00004496"/>
    </source>
</evidence>
<feature type="binding site" evidence="9">
    <location>
        <position position="114"/>
    </location>
    <ligand>
        <name>L-histidine</name>
        <dbReference type="ChEBI" id="CHEBI:57595"/>
    </ligand>
</feature>
<organism evidence="11 12">
    <name type="scientific">Thermus filiformis</name>
    <dbReference type="NCBI Taxonomy" id="276"/>
    <lineage>
        <taxon>Bacteria</taxon>
        <taxon>Thermotogati</taxon>
        <taxon>Deinococcota</taxon>
        <taxon>Deinococci</taxon>
        <taxon>Thermales</taxon>
        <taxon>Thermaceae</taxon>
        <taxon>Thermus</taxon>
    </lineage>
</organism>
<sequence length="361" mass="40291">MRPEGTRFYLPPEARLRQELLERLRKLFYAWGYEPVELPALEAHDPAHPLAQKAFKLVDRTGEVLALRSEFTTALARMLQAEPPPLLPVRYQYAGTLWLRERDPELGRMREYTQVGLEYVGASGPLADAEVLALALEALRALGLKGVLEVGLPGVVGEVLRATGLPPEVQARLQAAIHRKNTPELQALLRDHPTPWARTLLALPDLYGEEEVLEEALGLELPEKARADLLALRRTLEVLGEPVLLDLGMARRFDYYTGLFFRAYTEGFGLPLLGGGRYDGVLLERAAGFALGLERVMEVLRPPWAEDPPDALALDLPTLKSLQAQGMRVELAWTEDREALCAYARQRGIRLIGEKGEVRPC</sequence>
<comment type="similarity">
    <text evidence="3 8">Belongs to the class-II aminoacyl-tRNA synthetase family. HisZ subfamily.</text>
</comment>
<comment type="caution">
    <text evidence="11">The sequence shown here is derived from an EMBL/GenBank/DDBJ whole genome shotgun (WGS) entry which is preliminary data.</text>
</comment>
<accession>A0A0A2WVQ2</accession>
<dbReference type="InterPro" id="IPR045864">
    <property type="entry name" value="aa-tRNA-synth_II/BPL/LPL"/>
</dbReference>
<dbReference type="GO" id="GO:0016757">
    <property type="term" value="F:glycosyltransferase activity"/>
    <property type="evidence" value="ECO:0007669"/>
    <property type="project" value="UniProtKB-KW"/>
</dbReference>
<comment type="pathway">
    <text evidence="2 8">Amino-acid biosynthesis; L-histidine biosynthesis; L-histidine from 5-phospho-alpha-D-ribose 1-diphosphate: step 1/9.</text>
</comment>
<comment type="function">
    <text evidence="7 8">Required for the first step of histidine biosynthesis. May allow the feedback regulation of ATP phosphoribosyltransferase activity by histidine.</text>
</comment>
<keyword evidence="12" id="KW-1185">Reference proteome</keyword>
<dbReference type="Pfam" id="PF13393">
    <property type="entry name" value="tRNA-synt_His"/>
    <property type="match status" value="1"/>
</dbReference>
<feature type="binding site" evidence="9">
    <location>
        <position position="118"/>
    </location>
    <ligand>
        <name>L-histidine</name>
        <dbReference type="ChEBI" id="CHEBI:57595"/>
    </ligand>
</feature>
<evidence type="ECO:0000256" key="6">
    <source>
        <dbReference type="ARBA" id="ARBA00022490"/>
    </source>
</evidence>
<keyword evidence="8" id="KW-0368">Histidine biosynthesis</keyword>
<proteinExistence type="inferred from homology"/>
<dbReference type="InterPro" id="IPR006195">
    <property type="entry name" value="aa-tRNA-synth_II"/>
</dbReference>
<dbReference type="AlphaFoldDB" id="A0A0A2WVQ2"/>
<dbReference type="PATRIC" id="fig|276.5.peg.802"/>
<dbReference type="GO" id="GO:0004821">
    <property type="term" value="F:histidine-tRNA ligase activity"/>
    <property type="evidence" value="ECO:0007669"/>
    <property type="project" value="TreeGrafter"/>
</dbReference>